<feature type="chain" id="PRO_5036496252" evidence="1">
    <location>
        <begin position="22"/>
        <end position="62"/>
    </location>
</feature>
<evidence type="ECO:0000313" key="2">
    <source>
        <dbReference type="EnsemblMetazoa" id="G1081.13:cds"/>
    </source>
</evidence>
<name>A0A8W8HS04_MAGGI</name>
<dbReference type="EnsemblMetazoa" id="G1081.13">
    <property type="protein sequence ID" value="G1081.13:cds"/>
    <property type="gene ID" value="G1081"/>
</dbReference>
<dbReference type="AlphaFoldDB" id="A0A8W8HS04"/>
<sequence>MEKPGHYVLLLTAVAVILSQSYPWQESGLTTAVDGYVHPAFQKVYDVFKNGVIFFSSKNLEY</sequence>
<feature type="signal peptide" evidence="1">
    <location>
        <begin position="1"/>
        <end position="21"/>
    </location>
</feature>
<keyword evidence="1" id="KW-0732">Signal</keyword>
<organism evidence="2 3">
    <name type="scientific">Magallana gigas</name>
    <name type="common">Pacific oyster</name>
    <name type="synonym">Crassostrea gigas</name>
    <dbReference type="NCBI Taxonomy" id="29159"/>
    <lineage>
        <taxon>Eukaryota</taxon>
        <taxon>Metazoa</taxon>
        <taxon>Spiralia</taxon>
        <taxon>Lophotrochozoa</taxon>
        <taxon>Mollusca</taxon>
        <taxon>Bivalvia</taxon>
        <taxon>Autobranchia</taxon>
        <taxon>Pteriomorphia</taxon>
        <taxon>Ostreida</taxon>
        <taxon>Ostreoidea</taxon>
        <taxon>Ostreidae</taxon>
        <taxon>Magallana</taxon>
    </lineage>
</organism>
<accession>A0A8W8HS04</accession>
<evidence type="ECO:0000313" key="3">
    <source>
        <dbReference type="Proteomes" id="UP000005408"/>
    </source>
</evidence>
<proteinExistence type="predicted"/>
<evidence type="ECO:0000256" key="1">
    <source>
        <dbReference type="SAM" id="SignalP"/>
    </source>
</evidence>
<reference evidence="2" key="1">
    <citation type="submission" date="2022-08" db="UniProtKB">
        <authorList>
            <consortium name="EnsemblMetazoa"/>
        </authorList>
    </citation>
    <scope>IDENTIFICATION</scope>
    <source>
        <strain evidence="2">05x7-T-G4-1.051#20</strain>
    </source>
</reference>
<protein>
    <submittedName>
        <fullName evidence="2">Uncharacterized protein</fullName>
    </submittedName>
</protein>
<dbReference type="Proteomes" id="UP000005408">
    <property type="component" value="Unassembled WGS sequence"/>
</dbReference>
<keyword evidence="3" id="KW-1185">Reference proteome</keyword>